<feature type="region of interest" description="Disordered" evidence="1">
    <location>
        <begin position="1062"/>
        <end position="1084"/>
    </location>
</feature>
<name>A0A0X3PMF6_SCHSO</name>
<feature type="compositionally biased region" description="Polar residues" evidence="1">
    <location>
        <begin position="494"/>
        <end position="515"/>
    </location>
</feature>
<protein>
    <submittedName>
        <fullName evidence="2">Uncharacterized protein</fullName>
    </submittedName>
</protein>
<feature type="region of interest" description="Disordered" evidence="1">
    <location>
        <begin position="642"/>
        <end position="690"/>
    </location>
</feature>
<feature type="compositionally biased region" description="Low complexity" evidence="1">
    <location>
        <begin position="77"/>
        <end position="91"/>
    </location>
</feature>
<organism evidence="2">
    <name type="scientific">Schistocephalus solidus</name>
    <name type="common">Tapeworm</name>
    <dbReference type="NCBI Taxonomy" id="70667"/>
    <lineage>
        <taxon>Eukaryota</taxon>
        <taxon>Metazoa</taxon>
        <taxon>Spiralia</taxon>
        <taxon>Lophotrochozoa</taxon>
        <taxon>Platyhelminthes</taxon>
        <taxon>Cestoda</taxon>
        <taxon>Eucestoda</taxon>
        <taxon>Diphyllobothriidea</taxon>
        <taxon>Diphyllobothriidae</taxon>
        <taxon>Schistocephalus</taxon>
    </lineage>
</organism>
<evidence type="ECO:0000256" key="1">
    <source>
        <dbReference type="SAM" id="MobiDB-lite"/>
    </source>
</evidence>
<feature type="region of interest" description="Disordered" evidence="1">
    <location>
        <begin position="592"/>
        <end position="614"/>
    </location>
</feature>
<evidence type="ECO:0000313" key="2">
    <source>
        <dbReference type="EMBL" id="JAP48426.1"/>
    </source>
</evidence>
<feature type="region of interest" description="Disordered" evidence="1">
    <location>
        <begin position="494"/>
        <end position="523"/>
    </location>
</feature>
<dbReference type="EMBL" id="GEEE01014799">
    <property type="protein sequence ID" value="JAP48426.1"/>
    <property type="molecule type" value="Transcribed_RNA"/>
</dbReference>
<feature type="region of interest" description="Disordered" evidence="1">
    <location>
        <begin position="995"/>
        <end position="1017"/>
    </location>
</feature>
<sequence>MPLTVGLDGFCLVDTPPCYPPTGGCGHILGPFDKTMLASITSDYELFGTVSVTDSFSRNKVPEHHLSSTTICTEPEPSQNTSSTISTPSSPELLRACHSTLPSPRWSITLEPSPTEKPRRPTFDIAEGGSESRSGRRTQPSQGLQLRRVKTLHYSPRAAVAQIRRAHSEGCVSWETCGCTGCSRKDDGMALNARAQSSCCSLVISNPCSCVPPTSRSAISTTVVETVLTGAVVTDAFSGGTENEAVHTTTETNRIAFLTLRRKALIDELSRLHLELLDSLRAEWLLTRVFPEGFEDLQDYIIDPNPRLKSTSFPLVHLLQHSNLNGSNNRAQMECPEPSGGGEIEAAGTFEPSNFQGDLLMREISSSSALTGSSSFKGSLQSFASTTTSQLWIGSVAGTTEMMTQSIEYEPKLQSSRTSNWSECGLTALSQLEQRLARLEEDYAVVSQIYKVHRQRASETHWTAYRSAYKCNAQKLRELSKEMEQLRREIKMAVSTSQDPLQRSDSLSTSQTSAGFTADPNEAAAAVTLPRRRPFRPPPCIRRHTMAQPRAGANSWWTLKRRMGSRPTLPTAPPSMFTSICDGAMTLSAAGTPTADETTEFNKPDNYGSLGRKKRIQAQGRTRLSLISLAFRFPLRTLPKNRSLTAQPSDRSSVDTLANADSLRSPSESRVVPGPEDMKNDETPKPRLRGSKWRTYRKPTLRPFSSLELLPFTRAEQGEDCHLRRSRSYPDARGWNYPVFFQSSRTESSALVTSKTLDPLDDFKYASPVTDLLRTDFPDEANSASTEQVNPLKVRNQTSCHPPPQQFAKAVFVAASPSLRSSSGCYSFSSQASSQLSSLALSTSCGHSSAVMVRPETGASTPPRSPLVEVPSNDVVHLRRPARTLPARAVAAPSAAANAPIRDSEAANGASCQAFCPATNSIRCICSCISEVETADALRNCSCLDITVPDGPSPEDIHSCSTMTPVPQHRPPAFLNGCDDDERSIDIPDFLKSRQEKGRSCTLPGNRGGGSNRSSRKLENGISVRRSFNPLAIFRLGLARGQSTEDAVTVLEPTMVVKSATLTANSASKTPPVESPVPVTKPRQSFWQRARQSLLPSAATNSPRWHK</sequence>
<dbReference type="AlphaFoldDB" id="A0A0X3PMF6"/>
<feature type="compositionally biased region" description="Polar residues" evidence="1">
    <location>
        <begin position="642"/>
        <end position="656"/>
    </location>
</feature>
<feature type="compositionally biased region" description="Basic and acidic residues" evidence="1">
    <location>
        <begin position="676"/>
        <end position="685"/>
    </location>
</feature>
<feature type="region of interest" description="Disordered" evidence="1">
    <location>
        <begin position="105"/>
        <end position="145"/>
    </location>
</feature>
<gene>
    <name evidence="2" type="ORF">TR116234</name>
</gene>
<feature type="region of interest" description="Disordered" evidence="1">
    <location>
        <begin position="63"/>
        <end position="91"/>
    </location>
</feature>
<reference evidence="2" key="1">
    <citation type="submission" date="2016-01" db="EMBL/GenBank/DDBJ databases">
        <title>Reference transcriptome for the parasite Schistocephalus solidus: insights into the molecular evolution of parasitism.</title>
        <authorList>
            <person name="Hebert F.O."/>
            <person name="Grambauer S."/>
            <person name="Barber I."/>
            <person name="Landry C.R."/>
            <person name="Aubin-Horth N."/>
        </authorList>
    </citation>
    <scope>NUCLEOTIDE SEQUENCE</scope>
</reference>
<accession>A0A0X3PMF6</accession>
<feature type="region of interest" description="Disordered" evidence="1">
    <location>
        <begin position="327"/>
        <end position="348"/>
    </location>
</feature>
<proteinExistence type="predicted"/>